<accession>A0A6A5BBE2</accession>
<dbReference type="EMBL" id="VFQX01000072">
    <property type="protein sequence ID" value="KAF0972006.1"/>
    <property type="molecule type" value="Genomic_DNA"/>
</dbReference>
<dbReference type="OrthoDB" id="8123449at2759"/>
<name>A0A6A5BBE2_NAEFO</name>
<dbReference type="CDD" id="cd00590">
    <property type="entry name" value="RRM_SF"/>
    <property type="match status" value="1"/>
</dbReference>
<proteinExistence type="predicted"/>
<dbReference type="SUPFAM" id="SSF54928">
    <property type="entry name" value="RNA-binding domain, RBD"/>
    <property type="match status" value="1"/>
</dbReference>
<dbReference type="GO" id="GO:0006397">
    <property type="term" value="P:mRNA processing"/>
    <property type="evidence" value="ECO:0007669"/>
    <property type="project" value="InterPro"/>
</dbReference>
<dbReference type="PROSITE" id="PS50102">
    <property type="entry name" value="RRM"/>
    <property type="match status" value="2"/>
</dbReference>
<dbReference type="RefSeq" id="XP_044556721.1">
    <property type="nucleotide sequence ID" value="XM_044713689.1"/>
</dbReference>
<evidence type="ECO:0000313" key="5">
    <source>
        <dbReference type="Proteomes" id="UP000444721"/>
    </source>
</evidence>
<dbReference type="InterPro" id="IPR000504">
    <property type="entry name" value="RRM_dom"/>
</dbReference>
<dbReference type="VEuPathDB" id="AmoebaDB:FDP41_009702"/>
<feature type="region of interest" description="Disordered" evidence="2">
    <location>
        <begin position="325"/>
        <end position="355"/>
    </location>
</feature>
<feature type="compositionally biased region" description="Basic and acidic residues" evidence="2">
    <location>
        <begin position="81"/>
        <end position="94"/>
    </location>
</feature>
<dbReference type="GeneID" id="68116917"/>
<evidence type="ECO:0000313" key="4">
    <source>
        <dbReference type="EMBL" id="KAF0972006.1"/>
    </source>
</evidence>
<evidence type="ECO:0000256" key="1">
    <source>
        <dbReference type="PROSITE-ProRule" id="PRU00176"/>
    </source>
</evidence>
<feature type="region of interest" description="Disordered" evidence="2">
    <location>
        <begin position="1"/>
        <end position="94"/>
    </location>
</feature>
<feature type="domain" description="RRM" evidence="3">
    <location>
        <begin position="245"/>
        <end position="323"/>
    </location>
</feature>
<feature type="compositionally biased region" description="Basic and acidic residues" evidence="2">
    <location>
        <begin position="12"/>
        <end position="23"/>
    </location>
</feature>
<dbReference type="InterPro" id="IPR006509">
    <property type="entry name" value="RBM39_SF"/>
</dbReference>
<dbReference type="AlphaFoldDB" id="A0A6A5BBE2"/>
<evidence type="ECO:0000256" key="2">
    <source>
        <dbReference type="SAM" id="MobiDB-lite"/>
    </source>
</evidence>
<protein>
    <recommendedName>
        <fullName evidence="3">RRM domain-containing protein</fullName>
    </recommendedName>
</protein>
<dbReference type="GO" id="GO:0005634">
    <property type="term" value="C:nucleus"/>
    <property type="evidence" value="ECO:0007669"/>
    <property type="project" value="InterPro"/>
</dbReference>
<dbReference type="OMA" id="SHNERPT"/>
<feature type="compositionally biased region" description="Basic residues" evidence="2">
    <location>
        <begin position="33"/>
        <end position="43"/>
    </location>
</feature>
<gene>
    <name evidence="4" type="ORF">FDP41_009702</name>
</gene>
<keyword evidence="5" id="KW-1185">Reference proteome</keyword>
<dbReference type="InterPro" id="IPR035979">
    <property type="entry name" value="RBD_domain_sf"/>
</dbReference>
<evidence type="ECO:0000259" key="3">
    <source>
        <dbReference type="PROSITE" id="PS50102"/>
    </source>
</evidence>
<dbReference type="Pfam" id="PF00076">
    <property type="entry name" value="RRM_1"/>
    <property type="match status" value="2"/>
</dbReference>
<comment type="caution">
    <text evidence="4">The sequence shown here is derived from an EMBL/GenBank/DDBJ whole genome shotgun (WGS) entry which is preliminary data.</text>
</comment>
<keyword evidence="1" id="KW-0694">RNA-binding</keyword>
<reference evidence="4 5" key="1">
    <citation type="journal article" date="2019" name="Sci. Rep.">
        <title>Nanopore sequencing improves the draft genome of the human pathogenic amoeba Naegleria fowleri.</title>
        <authorList>
            <person name="Liechti N."/>
            <person name="Schurch N."/>
            <person name="Bruggmann R."/>
            <person name="Wittwer M."/>
        </authorList>
    </citation>
    <scope>NUCLEOTIDE SEQUENCE [LARGE SCALE GENOMIC DNA]</scope>
    <source>
        <strain evidence="4 5">ATCC 30894</strain>
    </source>
</reference>
<dbReference type="PANTHER" id="PTHR48036">
    <property type="entry name" value="SPLICING FACTOR (PAD-1), PUTATIVE (AFU_ORTHOLOGUE AFUA_1G15810)-RELATED"/>
    <property type="match status" value="1"/>
</dbReference>
<dbReference type="InterPro" id="IPR012677">
    <property type="entry name" value="Nucleotide-bd_a/b_plait_sf"/>
</dbReference>
<dbReference type="VEuPathDB" id="AmoebaDB:NF0004090"/>
<dbReference type="VEuPathDB" id="AmoebaDB:NfTy_087480"/>
<organism evidence="4 5">
    <name type="scientific">Naegleria fowleri</name>
    <name type="common">Brain eating amoeba</name>
    <dbReference type="NCBI Taxonomy" id="5763"/>
    <lineage>
        <taxon>Eukaryota</taxon>
        <taxon>Discoba</taxon>
        <taxon>Heterolobosea</taxon>
        <taxon>Tetramitia</taxon>
        <taxon>Eutetramitia</taxon>
        <taxon>Vahlkampfiidae</taxon>
        <taxon>Naegleria</taxon>
    </lineage>
</organism>
<dbReference type="Gene3D" id="3.30.70.330">
    <property type="match status" value="3"/>
</dbReference>
<feature type="domain" description="RRM" evidence="3">
    <location>
        <begin position="147"/>
        <end position="221"/>
    </location>
</feature>
<dbReference type="GO" id="GO:0003723">
    <property type="term" value="F:RNA binding"/>
    <property type="evidence" value="ECO:0007669"/>
    <property type="project" value="UniProtKB-UniRule"/>
</dbReference>
<sequence>MSYSNKHPQFSGHDDRMFRKYDSWDEGAPTEHPKRKKEYHPRPYHTGYTHSQQYGHNRYSHHGNNSNFDASSSSTSSSIMSRDDNVSEHSDHSLSRIEIPQQQQHYSGFNKPSNYFPSSSHYSHTPHHRSYNMTNYNVQDDQELRARTIYISMLPSSATEQDIKDLLNQNNLTNYSEVSMKNQPKGVAYVIFNDIASVTPSLALTGSYVKGFPIVVKQAEEKKRKREQLESVDTSENQDIQQGHCKVYVGNVPPIFTRSDLFKLFGAFGFIEKLDMKKDENGAFNGTVLMTFQKFDGAKRAVLKMNGFSFSPKYILRVGFYNEPESESKKPQTQEQEDTEEGIQESSHNERPTATNTFAERFITLRSAEVKGTASQNLSFSHMFDPTTDQLKVVEDNIRKACKSFGNIVHIFVDGQDPNGMIFLRFDNIIGSQNAAQRLPSLRTSWTGSSNKLPLPSVTYLSDSQYMTMFNLR</sequence>
<feature type="compositionally biased region" description="Low complexity" evidence="2">
    <location>
        <begin position="64"/>
        <end position="80"/>
    </location>
</feature>
<dbReference type="Proteomes" id="UP000444721">
    <property type="component" value="Unassembled WGS sequence"/>
</dbReference>
<dbReference type="SMART" id="SM00360">
    <property type="entry name" value="RRM"/>
    <property type="match status" value="2"/>
</dbReference>